<proteinExistence type="predicted"/>
<dbReference type="InterPro" id="IPR011032">
    <property type="entry name" value="GroES-like_sf"/>
</dbReference>
<evidence type="ECO:0000256" key="2">
    <source>
        <dbReference type="ARBA" id="ARBA00023002"/>
    </source>
</evidence>
<dbReference type="GO" id="GO:0070402">
    <property type="term" value="F:NADPH binding"/>
    <property type="evidence" value="ECO:0007669"/>
    <property type="project" value="TreeGrafter"/>
</dbReference>
<dbReference type="InterPro" id="IPR036291">
    <property type="entry name" value="NAD(P)-bd_dom_sf"/>
</dbReference>
<dbReference type="OrthoDB" id="4190732at2"/>
<dbReference type="InterPro" id="IPR013149">
    <property type="entry name" value="ADH-like_C"/>
</dbReference>
<dbReference type="SUPFAM" id="SSF50129">
    <property type="entry name" value="GroES-like"/>
    <property type="match status" value="1"/>
</dbReference>
<dbReference type="GO" id="GO:0005829">
    <property type="term" value="C:cytosol"/>
    <property type="evidence" value="ECO:0007669"/>
    <property type="project" value="TreeGrafter"/>
</dbReference>
<dbReference type="Gene3D" id="3.40.50.720">
    <property type="entry name" value="NAD(P)-binding Rossmann-like Domain"/>
    <property type="match status" value="1"/>
</dbReference>
<dbReference type="SUPFAM" id="SSF51735">
    <property type="entry name" value="NAD(P)-binding Rossmann-fold domains"/>
    <property type="match status" value="1"/>
</dbReference>
<gene>
    <name evidence="4" type="ORF">GB882_05880</name>
</gene>
<organism evidence="4 5">
    <name type="scientific">Georgenia ruanii</name>
    <dbReference type="NCBI Taxonomy" id="348442"/>
    <lineage>
        <taxon>Bacteria</taxon>
        <taxon>Bacillati</taxon>
        <taxon>Actinomycetota</taxon>
        <taxon>Actinomycetes</taxon>
        <taxon>Micrococcales</taxon>
        <taxon>Bogoriellaceae</taxon>
        <taxon>Georgenia</taxon>
    </lineage>
</organism>
<comment type="caution">
    <text evidence="4">The sequence shown here is derived from an EMBL/GenBank/DDBJ whole genome shotgun (WGS) entry which is preliminary data.</text>
</comment>
<name>A0A7J9UUK8_9MICO</name>
<dbReference type="SMART" id="SM00829">
    <property type="entry name" value="PKS_ER"/>
    <property type="match status" value="1"/>
</dbReference>
<accession>A0A7J9UUK8</accession>
<dbReference type="PANTHER" id="PTHR48106">
    <property type="entry name" value="QUINONE OXIDOREDUCTASE PIG3-RELATED"/>
    <property type="match status" value="1"/>
</dbReference>
<dbReference type="Gene3D" id="3.90.180.10">
    <property type="entry name" value="Medium-chain alcohol dehydrogenases, catalytic domain"/>
    <property type="match status" value="1"/>
</dbReference>
<keyword evidence="5" id="KW-1185">Reference proteome</keyword>
<dbReference type="InterPro" id="IPR013154">
    <property type="entry name" value="ADH-like_N"/>
</dbReference>
<reference evidence="4 5" key="1">
    <citation type="submission" date="2019-10" db="EMBL/GenBank/DDBJ databases">
        <title>Georgenia wutianyii sp. nov. and Georgenia yuyongxinii sp. nov. isolated from plateau pika (Ochotona curzoniae) in the Qinghai-Tibet plateau of China.</title>
        <authorList>
            <person name="Tian Z."/>
        </authorList>
    </citation>
    <scope>NUCLEOTIDE SEQUENCE [LARGE SCALE GENOMIC DNA]</scope>
    <source>
        <strain evidence="4 5">JCM 15130</strain>
    </source>
</reference>
<dbReference type="GO" id="GO:0003960">
    <property type="term" value="F:quinone reductase (NADPH) activity"/>
    <property type="evidence" value="ECO:0007669"/>
    <property type="project" value="TreeGrafter"/>
</dbReference>
<dbReference type="EMBL" id="WHPD01001288">
    <property type="protein sequence ID" value="MPV88192.1"/>
    <property type="molecule type" value="Genomic_DNA"/>
</dbReference>
<evidence type="ECO:0000313" key="5">
    <source>
        <dbReference type="Proteomes" id="UP000429644"/>
    </source>
</evidence>
<evidence type="ECO:0000313" key="4">
    <source>
        <dbReference type="EMBL" id="MPV88192.1"/>
    </source>
</evidence>
<dbReference type="InterPro" id="IPR020843">
    <property type="entry name" value="ER"/>
</dbReference>
<evidence type="ECO:0000259" key="3">
    <source>
        <dbReference type="SMART" id="SM00829"/>
    </source>
</evidence>
<dbReference type="RefSeq" id="WP_152230828.1">
    <property type="nucleotide sequence ID" value="NZ_BAAAOT010000003.1"/>
</dbReference>
<evidence type="ECO:0000256" key="1">
    <source>
        <dbReference type="ARBA" id="ARBA00022857"/>
    </source>
</evidence>
<keyword evidence="1" id="KW-0521">NADP</keyword>
<dbReference type="Proteomes" id="UP000429644">
    <property type="component" value="Unassembled WGS sequence"/>
</dbReference>
<dbReference type="GO" id="GO:0035925">
    <property type="term" value="F:mRNA 3'-UTR AU-rich region binding"/>
    <property type="evidence" value="ECO:0007669"/>
    <property type="project" value="TreeGrafter"/>
</dbReference>
<dbReference type="PANTHER" id="PTHR48106:SF13">
    <property type="entry name" value="QUINONE OXIDOREDUCTASE-RELATED"/>
    <property type="match status" value="1"/>
</dbReference>
<feature type="domain" description="Enoyl reductase (ER)" evidence="3">
    <location>
        <begin position="10"/>
        <end position="321"/>
    </location>
</feature>
<dbReference type="AlphaFoldDB" id="A0A7J9UUK8"/>
<sequence length="342" mass="34659">MRAIRLHEFGPPTNLVLDEVPDLTPAAGQARVVVEASGVHLLDTSLRRGEPGPMPAPELPTIPGREVAGVVDRVGPGVGDSWLGRRVVAHLGMVPGGYAEQAVTAVGSLLPVPDHVPFPAAVAAVGTGRTAQGVLELEPPTPDDVVLVPSAAGGLGWLLVQGAQAAGATVVAAAGGPDRVAALTPLGADLVADYTEPGWAEAVRAGTGGVTLVYDGVGGDVGRRALELLRPGGRLVTFGYSAGAPTRFDTSDVVSRSISVGWSLGPRMQALPGGIRGLAARALDRVGAGAWRPLVTTYPLAEAACAHADLEARRALGKVVLVRQQAGQSRRALGGRPLGSAG</sequence>
<keyword evidence="2" id="KW-0560">Oxidoreductase</keyword>
<protein>
    <submittedName>
        <fullName evidence="4">Zinc-binding dehydrogenase</fullName>
    </submittedName>
</protein>
<dbReference type="CDD" id="cd08244">
    <property type="entry name" value="MDR_enoyl_red"/>
    <property type="match status" value="1"/>
</dbReference>
<dbReference type="Pfam" id="PF00107">
    <property type="entry name" value="ADH_zinc_N"/>
    <property type="match status" value="1"/>
</dbReference>
<dbReference type="Pfam" id="PF08240">
    <property type="entry name" value="ADH_N"/>
    <property type="match status" value="1"/>
</dbReference>